<protein>
    <submittedName>
        <fullName evidence="1">Uncharacterized protein</fullName>
    </submittedName>
</protein>
<dbReference type="AlphaFoldDB" id="A0A175WBJ1"/>
<gene>
    <name evidence="1" type="ORF">MMYC01_204670</name>
</gene>
<dbReference type="OrthoDB" id="10025998at2759"/>
<comment type="caution">
    <text evidence="1">The sequence shown here is derived from an EMBL/GenBank/DDBJ whole genome shotgun (WGS) entry which is preliminary data.</text>
</comment>
<dbReference type="VEuPathDB" id="FungiDB:MMYC01_204670"/>
<reference evidence="1 2" key="1">
    <citation type="journal article" date="2016" name="Genome Announc.">
        <title>Genome Sequence of Madurella mycetomatis mm55, Isolated from a Human Mycetoma Case in Sudan.</title>
        <authorList>
            <person name="Smit S."/>
            <person name="Derks M.F."/>
            <person name="Bervoets S."/>
            <person name="Fahal A."/>
            <person name="van Leeuwen W."/>
            <person name="van Belkum A."/>
            <person name="van de Sande W.W."/>
        </authorList>
    </citation>
    <scope>NUCLEOTIDE SEQUENCE [LARGE SCALE GENOMIC DNA]</scope>
    <source>
        <strain evidence="2">mm55</strain>
    </source>
</reference>
<sequence>MDSSTEYRTRSKWVELFHQYPILEAISSYLTIADVLVLYQVCKGLDELKDRALSKISNINVWLTDFVGDPVMFRSQLGSNGGLISGPFALNVFELGHRKVSCLDVFIRDGTNVDNFTRYIREHEKYRDDNPDETVRKQYLGSPRVRSPC</sequence>
<dbReference type="Proteomes" id="UP000078237">
    <property type="component" value="Unassembled WGS sequence"/>
</dbReference>
<proteinExistence type="predicted"/>
<organism evidence="1 2">
    <name type="scientific">Madurella mycetomatis</name>
    <dbReference type="NCBI Taxonomy" id="100816"/>
    <lineage>
        <taxon>Eukaryota</taxon>
        <taxon>Fungi</taxon>
        <taxon>Dikarya</taxon>
        <taxon>Ascomycota</taxon>
        <taxon>Pezizomycotina</taxon>
        <taxon>Sordariomycetes</taxon>
        <taxon>Sordariomycetidae</taxon>
        <taxon>Sordariales</taxon>
        <taxon>Sordariales incertae sedis</taxon>
        <taxon>Madurella</taxon>
    </lineage>
</organism>
<evidence type="ECO:0000313" key="2">
    <source>
        <dbReference type="Proteomes" id="UP000078237"/>
    </source>
</evidence>
<accession>A0A175WBJ1</accession>
<keyword evidence="2" id="KW-1185">Reference proteome</keyword>
<dbReference type="EMBL" id="LCTW02000062">
    <property type="protein sequence ID" value="KXX80334.1"/>
    <property type="molecule type" value="Genomic_DNA"/>
</dbReference>
<name>A0A175WBJ1_9PEZI</name>
<evidence type="ECO:0000313" key="1">
    <source>
        <dbReference type="EMBL" id="KXX80334.1"/>
    </source>
</evidence>